<protein>
    <submittedName>
        <fullName evidence="3">Uncharacterized protein LOC106808508</fullName>
    </submittedName>
</protein>
<dbReference type="GeneID" id="106808508"/>
<evidence type="ECO:0000256" key="1">
    <source>
        <dbReference type="SAM" id="MobiDB-lite"/>
    </source>
</evidence>
<feature type="region of interest" description="Disordered" evidence="1">
    <location>
        <begin position="94"/>
        <end position="121"/>
    </location>
</feature>
<feature type="compositionally biased region" description="Low complexity" evidence="1">
    <location>
        <begin position="38"/>
        <end position="49"/>
    </location>
</feature>
<dbReference type="RefSeq" id="XP_014666748.1">
    <property type="nucleotide sequence ID" value="XM_014811262.1"/>
</dbReference>
<evidence type="ECO:0000313" key="2">
    <source>
        <dbReference type="Proteomes" id="UP000695022"/>
    </source>
</evidence>
<feature type="region of interest" description="Disordered" evidence="1">
    <location>
        <begin position="1"/>
        <end position="61"/>
    </location>
</feature>
<gene>
    <name evidence="3" type="primary">LOC106808508</name>
</gene>
<sequence>MAAGAPDTRSTRYNFMGMMIPTKKGKNSVSSAEEQLIGSSSSGSPSLSPYGTQRPQGQRDANVDMSHHMVYSGAPSPPPSTVGYPYSIAEGNRETESIEVLDEMEISSTRNGSTHRGSNRS</sequence>
<name>A0ABM1E3H7_PRICU</name>
<reference evidence="3" key="1">
    <citation type="submission" date="2025-08" db="UniProtKB">
        <authorList>
            <consortium name="RefSeq"/>
        </authorList>
    </citation>
    <scope>IDENTIFICATION</scope>
</reference>
<dbReference type="Proteomes" id="UP000695022">
    <property type="component" value="Unplaced"/>
</dbReference>
<feature type="region of interest" description="Disordered" evidence="1">
    <location>
        <begin position="68"/>
        <end position="87"/>
    </location>
</feature>
<keyword evidence="2" id="KW-1185">Reference proteome</keyword>
<evidence type="ECO:0000313" key="3">
    <source>
        <dbReference type="RefSeq" id="XP_014666748.1"/>
    </source>
</evidence>
<accession>A0ABM1E3H7</accession>
<proteinExistence type="predicted"/>
<organism evidence="2 3">
    <name type="scientific">Priapulus caudatus</name>
    <name type="common">Priapulid worm</name>
    <dbReference type="NCBI Taxonomy" id="37621"/>
    <lineage>
        <taxon>Eukaryota</taxon>
        <taxon>Metazoa</taxon>
        <taxon>Ecdysozoa</taxon>
        <taxon>Scalidophora</taxon>
        <taxon>Priapulida</taxon>
        <taxon>Priapulimorpha</taxon>
        <taxon>Priapulimorphida</taxon>
        <taxon>Priapulidae</taxon>
        <taxon>Priapulus</taxon>
    </lineage>
</organism>
<feature type="compositionally biased region" description="Polar residues" evidence="1">
    <location>
        <begin position="106"/>
        <end position="121"/>
    </location>
</feature>